<name>A0A4U5PRT3_POPAL</name>
<dbReference type="EMBL" id="RCHU01000622">
    <property type="protein sequence ID" value="TKR99713.1"/>
    <property type="molecule type" value="Genomic_DNA"/>
</dbReference>
<organism evidence="1">
    <name type="scientific">Populus alba</name>
    <name type="common">White poplar</name>
    <dbReference type="NCBI Taxonomy" id="43335"/>
    <lineage>
        <taxon>Eukaryota</taxon>
        <taxon>Viridiplantae</taxon>
        <taxon>Streptophyta</taxon>
        <taxon>Embryophyta</taxon>
        <taxon>Tracheophyta</taxon>
        <taxon>Spermatophyta</taxon>
        <taxon>Magnoliopsida</taxon>
        <taxon>eudicotyledons</taxon>
        <taxon>Gunneridae</taxon>
        <taxon>Pentapetalae</taxon>
        <taxon>rosids</taxon>
        <taxon>fabids</taxon>
        <taxon>Malpighiales</taxon>
        <taxon>Salicaceae</taxon>
        <taxon>Saliceae</taxon>
        <taxon>Populus</taxon>
    </lineage>
</organism>
<reference evidence="1" key="1">
    <citation type="submission" date="2018-10" db="EMBL/GenBank/DDBJ databases">
        <title>Population genomic analysis revealed the cold adaptation of white poplar.</title>
        <authorList>
            <person name="Liu Y.-J."/>
        </authorList>
    </citation>
    <scope>NUCLEOTIDE SEQUENCE [LARGE SCALE GENOMIC DNA]</scope>
    <source>
        <strain evidence="1">PAL-ZL1</strain>
    </source>
</reference>
<protein>
    <submittedName>
        <fullName evidence="1">Uncharacterized protein</fullName>
    </submittedName>
</protein>
<comment type="caution">
    <text evidence="1">The sequence shown here is derived from an EMBL/GenBank/DDBJ whole genome shotgun (WGS) entry which is preliminary data.</text>
</comment>
<sequence length="136" mass="15606">MLYGAPFLDHAFSSDMLYAMLLHAVMQSYNSEDKFVFCRASNSDFHPVSPFALHTHSGPGAPFQPHFQAKRRAPMAKRYQTLVHTKGSFLLDDKLNLRIGKVVSFLSDKRGKCLFLIRQTPIKKVSAQYERGREQW</sequence>
<accession>A0A4U5PRT3</accession>
<proteinExistence type="predicted"/>
<gene>
    <name evidence="1" type="ORF">D5086_0000191430</name>
</gene>
<evidence type="ECO:0000313" key="1">
    <source>
        <dbReference type="EMBL" id="TKR99713.1"/>
    </source>
</evidence>
<dbReference type="AlphaFoldDB" id="A0A4U5PRT3"/>